<comment type="caution">
    <text evidence="7">The sequence shown here is derived from an EMBL/GenBank/DDBJ whole genome shotgun (WGS) entry which is preliminary data.</text>
</comment>
<dbReference type="InterPro" id="IPR000412">
    <property type="entry name" value="ABC_2_transport"/>
</dbReference>
<feature type="transmembrane region" description="Helical" evidence="5">
    <location>
        <begin position="56"/>
        <end position="79"/>
    </location>
</feature>
<dbReference type="PROSITE" id="PS51012">
    <property type="entry name" value="ABC_TM2"/>
    <property type="match status" value="1"/>
</dbReference>
<keyword evidence="4 5" id="KW-0472">Membrane</keyword>
<dbReference type="PANTHER" id="PTHR43229">
    <property type="entry name" value="NODULATION PROTEIN J"/>
    <property type="match status" value="1"/>
</dbReference>
<feature type="transmembrane region" description="Helical" evidence="5">
    <location>
        <begin position="222"/>
        <end position="244"/>
    </location>
</feature>
<organism evidence="7 8">
    <name type="scientific">Candidatus Iainarchaeum sp</name>
    <dbReference type="NCBI Taxonomy" id="3101447"/>
    <lineage>
        <taxon>Archaea</taxon>
        <taxon>Candidatus Iainarchaeota</taxon>
        <taxon>Candidatus Iainarchaeia</taxon>
        <taxon>Candidatus Iainarchaeales</taxon>
        <taxon>Candidatus Iainarchaeaceae</taxon>
        <taxon>Candidatus Iainarchaeum</taxon>
    </lineage>
</organism>
<dbReference type="GO" id="GO:0140359">
    <property type="term" value="F:ABC-type transporter activity"/>
    <property type="evidence" value="ECO:0007669"/>
    <property type="project" value="InterPro"/>
</dbReference>
<dbReference type="PRINTS" id="PR00164">
    <property type="entry name" value="ABC2TRNSPORT"/>
</dbReference>
<dbReference type="Proteomes" id="UP000675968">
    <property type="component" value="Unassembled WGS sequence"/>
</dbReference>
<feature type="transmembrane region" description="Helical" evidence="5">
    <location>
        <begin position="168"/>
        <end position="187"/>
    </location>
</feature>
<evidence type="ECO:0000256" key="2">
    <source>
        <dbReference type="ARBA" id="ARBA00022692"/>
    </source>
</evidence>
<dbReference type="InterPro" id="IPR013525">
    <property type="entry name" value="ABC2_TM"/>
</dbReference>
<dbReference type="EMBL" id="JAGVWC010000010">
    <property type="protein sequence ID" value="MBS3061705.1"/>
    <property type="molecule type" value="Genomic_DNA"/>
</dbReference>
<name>A0A8T4LEI7_9ARCH</name>
<evidence type="ECO:0000256" key="4">
    <source>
        <dbReference type="ARBA" id="ARBA00023136"/>
    </source>
</evidence>
<feature type="transmembrane region" description="Helical" evidence="5">
    <location>
        <begin position="135"/>
        <end position="156"/>
    </location>
</feature>
<feature type="transmembrane region" description="Helical" evidence="5">
    <location>
        <begin position="26"/>
        <end position="44"/>
    </location>
</feature>
<dbReference type="AlphaFoldDB" id="A0A8T4LEI7"/>
<evidence type="ECO:0000313" key="7">
    <source>
        <dbReference type="EMBL" id="MBS3061705.1"/>
    </source>
</evidence>
<dbReference type="PIRSF" id="PIRSF006648">
    <property type="entry name" value="DrrB"/>
    <property type="match status" value="1"/>
</dbReference>
<reference evidence="7" key="1">
    <citation type="submission" date="2021-03" db="EMBL/GenBank/DDBJ databases">
        <authorList>
            <person name="Jaffe A."/>
        </authorList>
    </citation>
    <scope>NUCLEOTIDE SEQUENCE</scope>
    <source>
        <strain evidence="7">RIFCSPLOWO2_01_FULL_AR10_48_17</strain>
    </source>
</reference>
<dbReference type="InterPro" id="IPR051784">
    <property type="entry name" value="Nod_factor_ABC_transporter"/>
</dbReference>
<reference evidence="7" key="2">
    <citation type="submission" date="2021-05" db="EMBL/GenBank/DDBJ databases">
        <title>Protein family content uncovers lineage relationships and bacterial pathway maintenance mechanisms in DPANN archaea.</title>
        <authorList>
            <person name="Castelle C.J."/>
            <person name="Meheust R."/>
            <person name="Jaffe A.L."/>
            <person name="Seitz K."/>
            <person name="Gong X."/>
            <person name="Baker B.J."/>
            <person name="Banfield J.F."/>
        </authorList>
    </citation>
    <scope>NUCLEOTIDE SEQUENCE</scope>
    <source>
        <strain evidence="7">RIFCSPLOWO2_01_FULL_AR10_48_17</strain>
    </source>
</reference>
<dbReference type="InterPro" id="IPR047817">
    <property type="entry name" value="ABC2_TM_bact-type"/>
</dbReference>
<dbReference type="PANTHER" id="PTHR43229:SF2">
    <property type="entry name" value="NODULATION PROTEIN J"/>
    <property type="match status" value="1"/>
</dbReference>
<keyword evidence="2 5" id="KW-0812">Transmembrane</keyword>
<evidence type="ECO:0000259" key="6">
    <source>
        <dbReference type="PROSITE" id="PS51012"/>
    </source>
</evidence>
<proteinExistence type="predicted"/>
<accession>A0A8T4LEI7</accession>
<dbReference type="Pfam" id="PF01061">
    <property type="entry name" value="ABC2_membrane"/>
    <property type="match status" value="1"/>
</dbReference>
<evidence type="ECO:0000313" key="8">
    <source>
        <dbReference type="Proteomes" id="UP000675968"/>
    </source>
</evidence>
<feature type="transmembrane region" description="Helical" evidence="5">
    <location>
        <begin position="100"/>
        <end position="129"/>
    </location>
</feature>
<feature type="domain" description="ABC transmembrane type-2" evidence="6">
    <location>
        <begin position="20"/>
        <end position="247"/>
    </location>
</feature>
<gene>
    <name evidence="7" type="ORF">J4215_03930</name>
</gene>
<protein>
    <submittedName>
        <fullName evidence="7">ABC transporter permease</fullName>
    </submittedName>
</protein>
<evidence type="ECO:0000256" key="5">
    <source>
        <dbReference type="SAM" id="Phobius"/>
    </source>
</evidence>
<evidence type="ECO:0000256" key="1">
    <source>
        <dbReference type="ARBA" id="ARBA00004141"/>
    </source>
</evidence>
<sequence length="249" mass="26740">MAIEAGKIYAVWLRETKRFTNSKSRIIGSLAMPLFFLFALGAGIGGLVPEFDYQSFILPGIIGMTILFNSVFSGVSIIWDRELGYLKELLVAPTSRFSIVIGRALGGATTSVLQGFVILIIGVLLGLASPGLFEIFLALLVMIVFSALIVSIGIGLASVITEVETFQLIVNLVIFPLFFLSNALFPLDKMPGWLQTLSLFNPVSYAVDALRGLIIGVGVNSLALNFAVLLVGLVIMFGIAGTLFDRTSI</sequence>
<comment type="subcellular location">
    <subcellularLocation>
        <location evidence="1">Membrane</location>
        <topology evidence="1">Multi-pass membrane protein</topology>
    </subcellularLocation>
</comment>
<evidence type="ECO:0000256" key="3">
    <source>
        <dbReference type="ARBA" id="ARBA00022989"/>
    </source>
</evidence>
<keyword evidence="3 5" id="KW-1133">Transmembrane helix</keyword>
<dbReference type="GO" id="GO:0043190">
    <property type="term" value="C:ATP-binding cassette (ABC) transporter complex"/>
    <property type="evidence" value="ECO:0007669"/>
    <property type="project" value="InterPro"/>
</dbReference>